<feature type="active site" description="Charge relay system" evidence="5">
    <location>
        <position position="363"/>
    </location>
</feature>
<dbReference type="Pfam" id="PF00082">
    <property type="entry name" value="Peptidase_S8"/>
    <property type="match status" value="1"/>
</dbReference>
<accession>F4L0Y2</accession>
<dbReference type="InterPro" id="IPR015500">
    <property type="entry name" value="Peptidase_S8_subtilisin-rel"/>
</dbReference>
<dbReference type="InterPro" id="IPR050131">
    <property type="entry name" value="Peptidase_S8_subtilisin-like"/>
</dbReference>
<reference key="2">
    <citation type="submission" date="2011-04" db="EMBL/GenBank/DDBJ databases">
        <title>Complete sequence of chromosome of Haliscomenobacter hydrossis DSM 1100.</title>
        <authorList>
            <consortium name="US DOE Joint Genome Institute (JGI-PGF)"/>
            <person name="Lucas S."/>
            <person name="Han J."/>
            <person name="Lapidus A."/>
            <person name="Bruce D."/>
            <person name="Goodwin L."/>
            <person name="Pitluck S."/>
            <person name="Peters L."/>
            <person name="Kyrpides N."/>
            <person name="Mavromatis K."/>
            <person name="Ivanova N."/>
            <person name="Ovchinnikova G."/>
            <person name="Pagani I."/>
            <person name="Daligault H."/>
            <person name="Detter J.C."/>
            <person name="Han C."/>
            <person name="Land M."/>
            <person name="Hauser L."/>
            <person name="Markowitz V."/>
            <person name="Cheng J.-F."/>
            <person name="Hugenholtz P."/>
            <person name="Woyke T."/>
            <person name="Wu D."/>
            <person name="Verbarg S."/>
            <person name="Frueling A."/>
            <person name="Brambilla E."/>
            <person name="Klenk H.-P."/>
            <person name="Eisen J.A."/>
        </authorList>
    </citation>
    <scope>NUCLEOTIDE SEQUENCE</scope>
    <source>
        <strain>DSM 1100</strain>
    </source>
</reference>
<dbReference type="PANTHER" id="PTHR43806:SF11">
    <property type="entry name" value="CEREVISIN-RELATED"/>
    <property type="match status" value="1"/>
</dbReference>
<protein>
    <submittedName>
        <fullName evidence="7">Thermitase</fullName>
        <ecNumber evidence="7">3.4.21.66</ecNumber>
    </submittedName>
</protein>
<dbReference type="PROSITE" id="PS00136">
    <property type="entry name" value="SUBTILASE_ASP"/>
    <property type="match status" value="1"/>
</dbReference>
<evidence type="ECO:0000256" key="2">
    <source>
        <dbReference type="ARBA" id="ARBA00022670"/>
    </source>
</evidence>
<evidence type="ECO:0000256" key="4">
    <source>
        <dbReference type="ARBA" id="ARBA00022825"/>
    </source>
</evidence>
<dbReference type="InterPro" id="IPR022398">
    <property type="entry name" value="Peptidase_S8_His-AS"/>
</dbReference>
<dbReference type="Gene3D" id="3.40.50.200">
    <property type="entry name" value="Peptidase S8/S53 domain"/>
    <property type="match status" value="1"/>
</dbReference>
<feature type="domain" description="Peptidase S8/S53" evidence="6">
    <location>
        <begin position="154"/>
        <end position="396"/>
    </location>
</feature>
<dbReference type="STRING" id="760192.Halhy_2718"/>
<dbReference type="PROSITE" id="PS00137">
    <property type="entry name" value="SUBTILASE_HIS"/>
    <property type="match status" value="1"/>
</dbReference>
<dbReference type="HOGENOM" id="CLU_011263_15_6_10"/>
<keyword evidence="8" id="KW-1185">Reference proteome</keyword>
<keyword evidence="3 5" id="KW-0378">Hydrolase</keyword>
<evidence type="ECO:0000256" key="5">
    <source>
        <dbReference type="PROSITE-ProRule" id="PRU01240"/>
    </source>
</evidence>
<keyword evidence="4 5" id="KW-0720">Serine protease</keyword>
<reference evidence="7 8" key="1">
    <citation type="journal article" date="2011" name="Stand. Genomic Sci.">
        <title>Complete genome sequence of Haliscomenobacter hydrossis type strain (O).</title>
        <authorList>
            <consortium name="US DOE Joint Genome Institute (JGI-PGF)"/>
            <person name="Daligault H."/>
            <person name="Lapidus A."/>
            <person name="Zeytun A."/>
            <person name="Nolan M."/>
            <person name="Lucas S."/>
            <person name="Del Rio T.G."/>
            <person name="Tice H."/>
            <person name="Cheng J.F."/>
            <person name="Tapia R."/>
            <person name="Han C."/>
            <person name="Goodwin L."/>
            <person name="Pitluck S."/>
            <person name="Liolios K."/>
            <person name="Pagani I."/>
            <person name="Ivanova N."/>
            <person name="Huntemann M."/>
            <person name="Mavromatis K."/>
            <person name="Mikhailova N."/>
            <person name="Pati A."/>
            <person name="Chen A."/>
            <person name="Palaniappan K."/>
            <person name="Land M."/>
            <person name="Hauser L."/>
            <person name="Brambilla E.M."/>
            <person name="Rohde M."/>
            <person name="Verbarg S."/>
            <person name="Goker M."/>
            <person name="Bristow J."/>
            <person name="Eisen J.A."/>
            <person name="Markowitz V."/>
            <person name="Hugenholtz P."/>
            <person name="Kyrpides N.C."/>
            <person name="Klenk H.P."/>
            <person name="Woyke T."/>
        </authorList>
    </citation>
    <scope>NUCLEOTIDE SEQUENCE [LARGE SCALE GENOMIC DNA]</scope>
    <source>
        <strain evidence="8">ATCC 27775 / DSM 1100 / LMG 10767 / O</strain>
    </source>
</reference>
<evidence type="ECO:0000256" key="1">
    <source>
        <dbReference type="ARBA" id="ARBA00011073"/>
    </source>
</evidence>
<dbReference type="GO" id="GO:0006508">
    <property type="term" value="P:proteolysis"/>
    <property type="evidence" value="ECO:0007669"/>
    <property type="project" value="UniProtKB-KW"/>
</dbReference>
<evidence type="ECO:0000256" key="3">
    <source>
        <dbReference type="ARBA" id="ARBA00022801"/>
    </source>
</evidence>
<feature type="active site" description="Charge relay system" evidence="5">
    <location>
        <position position="204"/>
    </location>
</feature>
<sequence length="417" mass="45473">MATINFGLKKQVSQEELQSIVDTAVKTRDRSDTGTLKRVLNEEQAVEEYLDKQKITDRGDKPNEELFLDAYNAMEKEEKKLYEIWQLELSEDTINAQDGGTEKILETLKRNPDVEFAELNQTYRLSWTPNEPQFSSLYGLKKVECEKAWNISKGKGVIVAVVDSGINAKHVDVSRNLARKNSNRDIIGYNFVDNNNDLSDTFGHGTHVAGIIAAVGNNSQGVIGVAPEAKIMPVKAFSGRTSNSNILANAIKFAVDHGAQVINNSWAYDERIPSDTTLLQAINYALQKGVVCVFAAGNKNENVRNYWIALHPELIVVASTDQNDGKAPGSNWGNEITVAAPGFEILSLQIGANNGVVTQSGTSMAAAHVSGAIALYLAKHGKTPVGSIKNHLKSKADYIATSVPLGSGRLNCFNLIR</sequence>
<dbReference type="PRINTS" id="PR00723">
    <property type="entry name" value="SUBTILISIN"/>
</dbReference>
<evidence type="ECO:0000313" key="7">
    <source>
        <dbReference type="EMBL" id="AEE50586.1"/>
    </source>
</evidence>
<feature type="active site" description="Charge relay system" evidence="5">
    <location>
        <position position="163"/>
    </location>
</feature>
<keyword evidence="2 5" id="KW-0645">Protease</keyword>
<proteinExistence type="inferred from homology"/>
<organism evidence="7 8">
    <name type="scientific">Haliscomenobacter hydrossis (strain ATCC 27775 / DSM 1100 / LMG 10767 / O)</name>
    <dbReference type="NCBI Taxonomy" id="760192"/>
    <lineage>
        <taxon>Bacteria</taxon>
        <taxon>Pseudomonadati</taxon>
        <taxon>Bacteroidota</taxon>
        <taxon>Saprospiria</taxon>
        <taxon>Saprospirales</taxon>
        <taxon>Haliscomenobacteraceae</taxon>
        <taxon>Haliscomenobacter</taxon>
    </lineage>
</organism>
<evidence type="ECO:0000259" key="6">
    <source>
        <dbReference type="Pfam" id="PF00082"/>
    </source>
</evidence>
<gene>
    <name evidence="7" type="ordered locus">Halhy_2718</name>
</gene>
<dbReference type="EC" id="3.4.21.66" evidence="7"/>
<dbReference type="InterPro" id="IPR000209">
    <property type="entry name" value="Peptidase_S8/S53_dom"/>
</dbReference>
<dbReference type="AlphaFoldDB" id="F4L0Y2"/>
<dbReference type="GO" id="GO:0004252">
    <property type="term" value="F:serine-type endopeptidase activity"/>
    <property type="evidence" value="ECO:0007669"/>
    <property type="project" value="UniProtKB-UniRule"/>
</dbReference>
<dbReference type="InterPro" id="IPR036852">
    <property type="entry name" value="Peptidase_S8/S53_dom_sf"/>
</dbReference>
<name>F4L0Y2_HALH1</name>
<dbReference type="PANTHER" id="PTHR43806">
    <property type="entry name" value="PEPTIDASE S8"/>
    <property type="match status" value="1"/>
</dbReference>
<dbReference type="SUPFAM" id="SSF52743">
    <property type="entry name" value="Subtilisin-like"/>
    <property type="match status" value="1"/>
</dbReference>
<dbReference type="Proteomes" id="UP000008461">
    <property type="component" value="Chromosome"/>
</dbReference>
<dbReference type="PROSITE" id="PS51892">
    <property type="entry name" value="SUBTILASE"/>
    <property type="match status" value="1"/>
</dbReference>
<comment type="similarity">
    <text evidence="1 5">Belongs to the peptidase S8 family.</text>
</comment>
<evidence type="ECO:0000313" key="8">
    <source>
        <dbReference type="Proteomes" id="UP000008461"/>
    </source>
</evidence>
<dbReference type="InterPro" id="IPR023827">
    <property type="entry name" value="Peptidase_S8_Asp-AS"/>
</dbReference>
<dbReference type="eggNOG" id="COG1404">
    <property type="taxonomic scope" value="Bacteria"/>
</dbReference>
<dbReference type="EMBL" id="CP002691">
    <property type="protein sequence ID" value="AEE50586.1"/>
    <property type="molecule type" value="Genomic_DNA"/>
</dbReference>
<dbReference type="KEGG" id="hhy:Halhy_2718"/>
<dbReference type="RefSeq" id="WP_013765134.1">
    <property type="nucleotide sequence ID" value="NC_015510.1"/>
</dbReference>